<protein>
    <submittedName>
        <fullName evidence="2">Uncharacterized protein</fullName>
    </submittedName>
</protein>
<dbReference type="HOGENOM" id="CLU_2864017_0_0_10"/>
<sequence length="71" mass="8247">MDASPFWMLIWNHSKLVFVVENFFGASFLVEIRKREERGKGLPERYGSDKKYPDSTSHAKKEKTDQEPVTG</sequence>
<gene>
    <name evidence="2" type="ordered locus">PGN_1559</name>
</gene>
<dbReference type="Proteomes" id="UP000008842">
    <property type="component" value="Chromosome"/>
</dbReference>
<organism evidence="2 3">
    <name type="scientific">Porphyromonas gingivalis (strain ATCC 33277 / DSM 20709 / CIP 103683 / JCM 12257 / NCTC 11834 / 2561)</name>
    <dbReference type="NCBI Taxonomy" id="431947"/>
    <lineage>
        <taxon>Bacteria</taxon>
        <taxon>Pseudomonadati</taxon>
        <taxon>Bacteroidota</taxon>
        <taxon>Bacteroidia</taxon>
        <taxon>Bacteroidales</taxon>
        <taxon>Porphyromonadaceae</taxon>
        <taxon>Porphyromonas</taxon>
    </lineage>
</organism>
<dbReference type="AlphaFoldDB" id="B2RL33"/>
<feature type="region of interest" description="Disordered" evidence="1">
    <location>
        <begin position="40"/>
        <end position="71"/>
    </location>
</feature>
<accession>B2RL33</accession>
<dbReference type="EMBL" id="AP009380">
    <property type="protein sequence ID" value="BAG34078.1"/>
    <property type="molecule type" value="Genomic_DNA"/>
</dbReference>
<evidence type="ECO:0000313" key="3">
    <source>
        <dbReference type="Proteomes" id="UP000008842"/>
    </source>
</evidence>
<reference evidence="2 3" key="1">
    <citation type="journal article" date="2008" name="DNA Res.">
        <title>Determination of the genome sequence of Porphyromonas gingivalis strain ATCC 33277 and genomic comparison with strain W83 revealed extensive genome rearrangements in P. gingivalis.</title>
        <authorList>
            <person name="Naito M."/>
            <person name="Hirakawa H."/>
            <person name="Yamashita A."/>
            <person name="Ohara N."/>
            <person name="Shoji M."/>
            <person name="Yukitake H."/>
            <person name="Nakayama K."/>
            <person name="Toh H."/>
            <person name="Yoshimura F."/>
            <person name="Kuhara S."/>
            <person name="Hattori M."/>
            <person name="Hayashi T."/>
            <person name="Nakayama K."/>
        </authorList>
    </citation>
    <scope>NUCLEOTIDE SEQUENCE [LARGE SCALE GENOMIC DNA]</scope>
    <source>
        <strain evidence="3">ATCC 33277 / DSM 20709 / CIP 103683 / JCM 12257 / NCTC 11834 / 2561</strain>
    </source>
</reference>
<evidence type="ECO:0000256" key="1">
    <source>
        <dbReference type="SAM" id="MobiDB-lite"/>
    </source>
</evidence>
<dbReference type="BioCyc" id="PGIN431947:G1G2V-1761-MONOMER"/>
<dbReference type="KEGG" id="pgn:PGN_1559"/>
<evidence type="ECO:0000313" key="2">
    <source>
        <dbReference type="EMBL" id="BAG34078.1"/>
    </source>
</evidence>
<proteinExistence type="predicted"/>
<name>B2RL33_PORG3</name>